<dbReference type="GO" id="GO:0016491">
    <property type="term" value="F:oxidoreductase activity"/>
    <property type="evidence" value="ECO:0007669"/>
    <property type="project" value="InterPro"/>
</dbReference>
<dbReference type="PANTHER" id="PTHR42686">
    <property type="entry name" value="GH17980P-RELATED"/>
    <property type="match status" value="1"/>
</dbReference>
<dbReference type="InterPro" id="IPR023210">
    <property type="entry name" value="NADP_OxRdtase_dom"/>
</dbReference>
<evidence type="ECO:0000259" key="1">
    <source>
        <dbReference type="Pfam" id="PF00248"/>
    </source>
</evidence>
<dbReference type="AlphaFoldDB" id="A0A9W6R7K6"/>
<dbReference type="CDD" id="cd19152">
    <property type="entry name" value="AKR_AKR15A"/>
    <property type="match status" value="1"/>
</dbReference>
<sequence length="311" mass="33521">MIPAAPLGFGAATLGGLFEPMTDEQSGEVLEAAWEAGIRYFDTAPHYGAGLSEERLGRFLAGKPRDEFVLSTKVGRLLVPREGPPPDGVAGFYGAPNRDRVFDFSRDGVLRSLAESLERLGLDRVDIVFIHDPDDHEEQALHEAYPALARLRDEGVVSSVGVGMNQTRVPARFVRETDIDCLLIAGRYTLLDAQAGEELLPLCEKREVDVVCAGVFNSGLLAAPLPGATYDYAPAPDELYRRARRIAEVCARCNVSPAAAAIAFARSHPAVRTVLVGMRNPAEVRQNTAAATATMPPELWAELSAEGLLPS</sequence>
<name>A0A9W6R7K6_9PSEU</name>
<dbReference type="Pfam" id="PF00248">
    <property type="entry name" value="Aldo_ket_red"/>
    <property type="match status" value="1"/>
</dbReference>
<dbReference type="SUPFAM" id="SSF51430">
    <property type="entry name" value="NAD(P)-linked oxidoreductase"/>
    <property type="match status" value="1"/>
</dbReference>
<evidence type="ECO:0000313" key="3">
    <source>
        <dbReference type="Proteomes" id="UP001165136"/>
    </source>
</evidence>
<dbReference type="PANTHER" id="PTHR42686:SF1">
    <property type="entry name" value="GH17980P-RELATED"/>
    <property type="match status" value="1"/>
</dbReference>
<dbReference type="Proteomes" id="UP001165136">
    <property type="component" value="Unassembled WGS sequence"/>
</dbReference>
<dbReference type="InterPro" id="IPR036812">
    <property type="entry name" value="NAD(P)_OxRdtase_dom_sf"/>
</dbReference>
<keyword evidence="3" id="KW-1185">Reference proteome</keyword>
<dbReference type="EMBL" id="BSTI01000027">
    <property type="protein sequence ID" value="GLY70849.1"/>
    <property type="molecule type" value="Genomic_DNA"/>
</dbReference>
<dbReference type="Gene3D" id="3.20.20.100">
    <property type="entry name" value="NADP-dependent oxidoreductase domain"/>
    <property type="match status" value="1"/>
</dbReference>
<accession>A0A9W6R7K6</accession>
<dbReference type="InterPro" id="IPR020471">
    <property type="entry name" value="AKR"/>
</dbReference>
<feature type="domain" description="NADP-dependent oxidoreductase" evidence="1">
    <location>
        <begin position="6"/>
        <end position="303"/>
    </location>
</feature>
<evidence type="ECO:0000313" key="2">
    <source>
        <dbReference type="EMBL" id="GLY70849.1"/>
    </source>
</evidence>
<protein>
    <submittedName>
        <fullName evidence="2">Oxidoreductase</fullName>
    </submittedName>
</protein>
<comment type="caution">
    <text evidence="2">The sequence shown here is derived from an EMBL/GenBank/DDBJ whole genome shotgun (WGS) entry which is preliminary data.</text>
</comment>
<reference evidence="2" key="1">
    <citation type="submission" date="2023-03" db="EMBL/GenBank/DDBJ databases">
        <title>Amycolatopsis taiwanensis NBRC 103393.</title>
        <authorList>
            <person name="Ichikawa N."/>
            <person name="Sato H."/>
            <person name="Tonouchi N."/>
        </authorList>
    </citation>
    <scope>NUCLEOTIDE SEQUENCE</scope>
    <source>
        <strain evidence="2">NBRC 103393</strain>
    </source>
</reference>
<organism evidence="2 3">
    <name type="scientific">Amycolatopsis taiwanensis</name>
    <dbReference type="NCBI Taxonomy" id="342230"/>
    <lineage>
        <taxon>Bacteria</taxon>
        <taxon>Bacillati</taxon>
        <taxon>Actinomycetota</taxon>
        <taxon>Actinomycetes</taxon>
        <taxon>Pseudonocardiales</taxon>
        <taxon>Pseudonocardiaceae</taxon>
        <taxon>Amycolatopsis</taxon>
    </lineage>
</organism>
<dbReference type="RefSeq" id="WP_027946922.1">
    <property type="nucleotide sequence ID" value="NZ_BSTI01000027.1"/>
</dbReference>
<dbReference type="GO" id="GO:0005829">
    <property type="term" value="C:cytosol"/>
    <property type="evidence" value="ECO:0007669"/>
    <property type="project" value="TreeGrafter"/>
</dbReference>
<proteinExistence type="predicted"/>
<gene>
    <name evidence="2" type="ORF">Atai01_74680</name>
</gene>